<evidence type="ECO:0000313" key="3">
    <source>
        <dbReference type="EMBL" id="RFU39605.1"/>
    </source>
</evidence>
<dbReference type="AlphaFoldDB" id="A0A372JHU8"/>
<keyword evidence="4" id="KW-1185">Reference proteome</keyword>
<proteinExistence type="predicted"/>
<accession>A0A372JHU8</accession>
<dbReference type="Proteomes" id="UP000261811">
    <property type="component" value="Unassembled WGS sequence"/>
</dbReference>
<evidence type="ECO:0000313" key="4">
    <source>
        <dbReference type="Proteomes" id="UP000261811"/>
    </source>
</evidence>
<evidence type="ECO:0000256" key="1">
    <source>
        <dbReference type="SAM" id="Phobius"/>
    </source>
</evidence>
<evidence type="ECO:0000259" key="2">
    <source>
        <dbReference type="Pfam" id="PF12158"/>
    </source>
</evidence>
<feature type="transmembrane region" description="Helical" evidence="1">
    <location>
        <begin position="108"/>
        <end position="128"/>
    </location>
</feature>
<protein>
    <recommendedName>
        <fullName evidence="2">DUF3592 domain-containing protein</fullName>
    </recommendedName>
</protein>
<comment type="caution">
    <text evidence="3">The sequence shown here is derived from an EMBL/GenBank/DDBJ whole genome shotgun (WGS) entry which is preliminary data.</text>
</comment>
<keyword evidence="1" id="KW-0812">Transmembrane</keyword>
<organism evidence="3 4">
    <name type="scientific">Actinomadura logoneensis</name>
    <dbReference type="NCBI Taxonomy" id="2293572"/>
    <lineage>
        <taxon>Bacteria</taxon>
        <taxon>Bacillati</taxon>
        <taxon>Actinomycetota</taxon>
        <taxon>Actinomycetes</taxon>
        <taxon>Streptosporangiales</taxon>
        <taxon>Thermomonosporaceae</taxon>
        <taxon>Actinomadura</taxon>
    </lineage>
</organism>
<keyword evidence="1" id="KW-0472">Membrane</keyword>
<name>A0A372JHU8_9ACTN</name>
<dbReference type="Pfam" id="PF12158">
    <property type="entry name" value="DUF3592"/>
    <property type="match status" value="1"/>
</dbReference>
<keyword evidence="1" id="KW-1133">Transmembrane helix</keyword>
<reference evidence="3 4" key="1">
    <citation type="submission" date="2018-08" db="EMBL/GenBank/DDBJ databases">
        <title>Actinomadura jelena sp. nov., a novel Actinomycete isolated from soil in Chad.</title>
        <authorList>
            <person name="Shi L."/>
        </authorList>
    </citation>
    <scope>NUCLEOTIDE SEQUENCE [LARGE SCALE GENOMIC DNA]</scope>
    <source>
        <strain evidence="3 4">NEAU-G17</strain>
    </source>
</reference>
<feature type="domain" description="DUF3592" evidence="2">
    <location>
        <begin position="37"/>
        <end position="105"/>
    </location>
</feature>
<dbReference type="InterPro" id="IPR021994">
    <property type="entry name" value="DUF3592"/>
</dbReference>
<gene>
    <name evidence="3" type="ORF">DZF91_21410</name>
</gene>
<dbReference type="EMBL" id="QURH01000332">
    <property type="protein sequence ID" value="RFU39605.1"/>
    <property type="molecule type" value="Genomic_DNA"/>
</dbReference>
<sequence>MAVVFGLIAAMVAVPMSAALVRQLLVRGWSRRGGLTVGIVVRRCVERATAGPPTWQVTDVRYSIVKYADRDGNEHTVRAADLPVGEFVRVVYDPRHPHRAFAGPDDGVAPLAVVGGGAALLAAGLLLWGW</sequence>